<accession>A0ABR1UKC1</accession>
<evidence type="ECO:0000313" key="3">
    <source>
        <dbReference type="Proteomes" id="UP001480595"/>
    </source>
</evidence>
<dbReference type="PANTHER" id="PTHR42791">
    <property type="entry name" value="GNAT FAMILY ACETYLTRANSFERASE"/>
    <property type="match status" value="1"/>
</dbReference>
<name>A0ABR1UKC1_9PEZI</name>
<proteinExistence type="predicted"/>
<evidence type="ECO:0000313" key="2">
    <source>
        <dbReference type="EMBL" id="KAK8058536.1"/>
    </source>
</evidence>
<dbReference type="CDD" id="cd04301">
    <property type="entry name" value="NAT_SF"/>
    <property type="match status" value="1"/>
</dbReference>
<keyword evidence="3" id="KW-1185">Reference proteome</keyword>
<dbReference type="SUPFAM" id="SSF55729">
    <property type="entry name" value="Acyl-CoA N-acyltransferases (Nat)"/>
    <property type="match status" value="1"/>
</dbReference>
<reference evidence="2 3" key="1">
    <citation type="submission" date="2023-01" db="EMBL/GenBank/DDBJ databases">
        <title>Analysis of 21 Apiospora genomes using comparative genomics revels a genus with tremendous synthesis potential of carbohydrate active enzymes and secondary metabolites.</title>
        <authorList>
            <person name="Sorensen T."/>
        </authorList>
    </citation>
    <scope>NUCLEOTIDE SEQUENCE [LARGE SCALE GENOMIC DNA]</scope>
    <source>
        <strain evidence="2 3">CBS 135458</strain>
    </source>
</reference>
<protein>
    <recommendedName>
        <fullName evidence="1">N-acetyltransferase domain-containing protein</fullName>
    </recommendedName>
</protein>
<sequence length="215" mass="24239">MTPYEIRGCTVADATALAYNNIGAFWESPGYKLLWLGRSLEYVTVNAAKRMPRNLLNDRAHQRHQLVVDGETGRIVGYARWILPDRLAGEWLEAQTPTQEFTRAFDKADWNFTDLPNMDDHVHVAKAHYFRGLDYLAVHPDNKGRGIASMLVGHGVAAAEKMNVYIFLIAFEADLGVYKKFGFEILESNVQDLAKWGGAGPYATYMIEKKIAKRG</sequence>
<organism evidence="2 3">
    <name type="scientific">Apiospora phragmitis</name>
    <dbReference type="NCBI Taxonomy" id="2905665"/>
    <lineage>
        <taxon>Eukaryota</taxon>
        <taxon>Fungi</taxon>
        <taxon>Dikarya</taxon>
        <taxon>Ascomycota</taxon>
        <taxon>Pezizomycotina</taxon>
        <taxon>Sordariomycetes</taxon>
        <taxon>Xylariomycetidae</taxon>
        <taxon>Amphisphaeriales</taxon>
        <taxon>Apiosporaceae</taxon>
        <taxon>Apiospora</taxon>
    </lineage>
</organism>
<dbReference type="PANTHER" id="PTHR42791:SF2">
    <property type="entry name" value="N-ACETYLTRANSFERASE DOMAIN-CONTAINING PROTEIN"/>
    <property type="match status" value="1"/>
</dbReference>
<dbReference type="GeneID" id="92093456"/>
<dbReference type="InterPro" id="IPR000182">
    <property type="entry name" value="GNAT_dom"/>
</dbReference>
<evidence type="ECO:0000259" key="1">
    <source>
        <dbReference type="PROSITE" id="PS51186"/>
    </source>
</evidence>
<dbReference type="EMBL" id="JAQQWL010000009">
    <property type="protein sequence ID" value="KAK8058536.1"/>
    <property type="molecule type" value="Genomic_DNA"/>
</dbReference>
<feature type="domain" description="N-acetyltransferase" evidence="1">
    <location>
        <begin position="4"/>
        <end position="211"/>
    </location>
</feature>
<gene>
    <name evidence="2" type="ORF">PG994_008984</name>
</gene>
<dbReference type="PROSITE" id="PS51186">
    <property type="entry name" value="GNAT"/>
    <property type="match status" value="1"/>
</dbReference>
<dbReference type="Gene3D" id="3.40.630.30">
    <property type="match status" value="1"/>
</dbReference>
<dbReference type="InterPro" id="IPR016181">
    <property type="entry name" value="Acyl_CoA_acyltransferase"/>
</dbReference>
<dbReference type="InterPro" id="IPR052523">
    <property type="entry name" value="Trichothecene_AcTrans"/>
</dbReference>
<dbReference type="Pfam" id="PF13508">
    <property type="entry name" value="Acetyltransf_7"/>
    <property type="match status" value="1"/>
</dbReference>
<comment type="caution">
    <text evidence="2">The sequence shown here is derived from an EMBL/GenBank/DDBJ whole genome shotgun (WGS) entry which is preliminary data.</text>
</comment>
<dbReference type="Proteomes" id="UP001480595">
    <property type="component" value="Unassembled WGS sequence"/>
</dbReference>
<dbReference type="RefSeq" id="XP_066713982.1">
    <property type="nucleotide sequence ID" value="XM_066860393.1"/>
</dbReference>